<protein>
    <recommendedName>
        <fullName evidence="3">Lipoprotein LpqB beta-propeller domain-containing protein</fullName>
    </recommendedName>
</protein>
<name>A0A511YY26_9CELL</name>
<evidence type="ECO:0000313" key="1">
    <source>
        <dbReference type="EMBL" id="GEN80089.1"/>
    </source>
</evidence>
<evidence type="ECO:0008006" key="3">
    <source>
        <dbReference type="Google" id="ProtNLM"/>
    </source>
</evidence>
<reference evidence="1 2" key="1">
    <citation type="submission" date="2019-07" db="EMBL/GenBank/DDBJ databases">
        <title>Whole genome shotgun sequence of Actinotalea fermentans NBRC 105374.</title>
        <authorList>
            <person name="Hosoyama A."/>
            <person name="Uohara A."/>
            <person name="Ohji S."/>
            <person name="Ichikawa N."/>
        </authorList>
    </citation>
    <scope>NUCLEOTIDE SEQUENCE [LARGE SCALE GENOMIC DNA]</scope>
    <source>
        <strain evidence="1 2">NBRC 105374</strain>
    </source>
</reference>
<accession>A0A511YY26</accession>
<dbReference type="OrthoDB" id="113180at2"/>
<dbReference type="AlphaFoldDB" id="A0A511YY26"/>
<comment type="caution">
    <text evidence="1">The sequence shown here is derived from an EMBL/GenBank/DDBJ whole genome shotgun (WGS) entry which is preliminary data.</text>
</comment>
<organism evidence="1 2">
    <name type="scientific">Actinotalea fermentans</name>
    <dbReference type="NCBI Taxonomy" id="43671"/>
    <lineage>
        <taxon>Bacteria</taxon>
        <taxon>Bacillati</taxon>
        <taxon>Actinomycetota</taxon>
        <taxon>Actinomycetes</taxon>
        <taxon>Micrococcales</taxon>
        <taxon>Cellulomonadaceae</taxon>
        <taxon>Actinotalea</taxon>
    </lineage>
</organism>
<proteinExistence type="predicted"/>
<gene>
    <name evidence="1" type="ORF">AFE02nite_18230</name>
</gene>
<sequence>MSLDLHDALTTLAATAPRSEPPTTALLRRVHQRRASRTMATSAVGVVAAGAAATSSLGWWPDLSRGPAAVNDYHATPATDAPVPVGSTAPWDLYPGASIDVATVPTRTVTEALAALTVTVPMAGADDDEEQILLMDAADGAWVRPEWPADGRPLQVFALSPDGRTVVAWVFRADRTPGVDLVDVASGTRTPVTGLAVDGRLCYPGAADVEPGGATIAVLANCGLDEETPGETTLFRVDPDTAEATTVLTVEGTDLASGGSVEYSPDGSLLALSAVDVAEPYTSRAVVVDASGAVVRTWPAALRSETAWYGNDALRASELEQTADGEWKGWLIPSTGATVGEVRSYDEQPWEYGPAPALVGATHGQEIRSHTATVEEAANPGDAQPWAFDIEDTATGTVRSWLPVLDSTAPADRQPIVVFGSTALAIRTR</sequence>
<dbReference type="SUPFAM" id="SSF82171">
    <property type="entry name" value="DPP6 N-terminal domain-like"/>
    <property type="match status" value="1"/>
</dbReference>
<evidence type="ECO:0000313" key="2">
    <source>
        <dbReference type="Proteomes" id="UP000321484"/>
    </source>
</evidence>
<dbReference type="RefSeq" id="WP_034247532.1">
    <property type="nucleotide sequence ID" value="NZ_BJYK01000005.1"/>
</dbReference>
<dbReference type="EMBL" id="BJYK01000005">
    <property type="protein sequence ID" value="GEN80089.1"/>
    <property type="molecule type" value="Genomic_DNA"/>
</dbReference>
<keyword evidence="2" id="KW-1185">Reference proteome</keyword>
<dbReference type="Proteomes" id="UP000321484">
    <property type="component" value="Unassembled WGS sequence"/>
</dbReference>